<keyword evidence="3" id="KW-1185">Reference proteome</keyword>
<accession>A0ABT6RIG4</accession>
<reference evidence="2 3" key="1">
    <citation type="submission" date="2023-05" db="EMBL/GenBank/DDBJ databases">
        <title>Genome sequence of Pinibacter sp. MAH-24.</title>
        <authorList>
            <person name="Huq M.A."/>
        </authorList>
    </citation>
    <scope>NUCLEOTIDE SEQUENCE [LARGE SCALE GENOMIC DNA]</scope>
    <source>
        <strain evidence="2 3">MAH-24</strain>
    </source>
</reference>
<evidence type="ECO:0000256" key="1">
    <source>
        <dbReference type="SAM" id="SignalP"/>
    </source>
</evidence>
<proteinExistence type="predicted"/>
<dbReference type="Proteomes" id="UP001226434">
    <property type="component" value="Unassembled WGS sequence"/>
</dbReference>
<evidence type="ECO:0008006" key="4">
    <source>
        <dbReference type="Google" id="ProtNLM"/>
    </source>
</evidence>
<dbReference type="PROSITE" id="PS51257">
    <property type="entry name" value="PROKAR_LIPOPROTEIN"/>
    <property type="match status" value="1"/>
</dbReference>
<feature type="signal peptide" evidence="1">
    <location>
        <begin position="1"/>
        <end position="29"/>
    </location>
</feature>
<evidence type="ECO:0000313" key="3">
    <source>
        <dbReference type="Proteomes" id="UP001226434"/>
    </source>
</evidence>
<organism evidence="2 3">
    <name type="scientific">Pinibacter soli</name>
    <dbReference type="NCBI Taxonomy" id="3044211"/>
    <lineage>
        <taxon>Bacteria</taxon>
        <taxon>Pseudomonadati</taxon>
        <taxon>Bacteroidota</taxon>
        <taxon>Chitinophagia</taxon>
        <taxon>Chitinophagales</taxon>
        <taxon>Chitinophagaceae</taxon>
        <taxon>Pinibacter</taxon>
    </lineage>
</organism>
<comment type="caution">
    <text evidence="2">The sequence shown here is derived from an EMBL/GenBank/DDBJ whole genome shotgun (WGS) entry which is preliminary data.</text>
</comment>
<dbReference type="RefSeq" id="WP_282336480.1">
    <property type="nucleotide sequence ID" value="NZ_JASBRG010000007.1"/>
</dbReference>
<evidence type="ECO:0000313" key="2">
    <source>
        <dbReference type="EMBL" id="MDI3322362.1"/>
    </source>
</evidence>
<gene>
    <name evidence="2" type="ORF">QJ048_21405</name>
</gene>
<sequence>MYPTKNQLRACLALLFVSATFIILSGCSAGKSALKKGDYYSACLQSIDRLRSSSANKKAIETLQEAYPMAVNYTKQEEIRLTQFYKQGNYLLVYRNYEAMSNIARNIITSPGAMKVIPNPDSHTSELNKYRGLAADESYKMGESALNINTRESAKTAYYNFLQVQQIDPGYKDVNNKINDALWLATLKVMIDMAPITGAYQVNGDFFYTQILNYTSSNLKDKFIRFYTPSEAQEYQINPDQVMQIGFYDFVVGNVYDSKNTYDVKRDSVKIGTSKDKTGTAFDVYGPVTARVTAYTRNIDSRGLLDVYITDYSTNRSLASRRFTGGYTWATSWGSFNGDERALTVDEREMIGRQPATPPPPQQLFVEFTKPLYTQATDFIRSFYSSYQ</sequence>
<feature type="chain" id="PRO_5045093773" description="Lipoprotein" evidence="1">
    <location>
        <begin position="30"/>
        <end position="388"/>
    </location>
</feature>
<dbReference type="EMBL" id="JASBRG010000007">
    <property type="protein sequence ID" value="MDI3322362.1"/>
    <property type="molecule type" value="Genomic_DNA"/>
</dbReference>
<name>A0ABT6RIG4_9BACT</name>
<protein>
    <recommendedName>
        <fullName evidence="4">Lipoprotein</fullName>
    </recommendedName>
</protein>
<keyword evidence="1" id="KW-0732">Signal</keyword>